<dbReference type="RefSeq" id="WP_085360731.1">
    <property type="nucleotide sequence ID" value="NZ_NAFD01000178.1"/>
</dbReference>
<keyword evidence="1" id="KW-0443">Lipid metabolism</keyword>
<proteinExistence type="predicted"/>
<dbReference type="AlphaFoldDB" id="A0A1X3FUA2"/>
<sequence length="469" mass="53420">MVKRAITLGGGGPAAGLHIGVLKALAEDGKTFDDKSDVWALSCIGAWVGIVYNQFDEEKIKKENKSRAELTYEFFRDGVFRDDEGYERFPINTVFGTDWNANIKAFQDFVTDPKSYSDFRWQPYKMMEQIQGNMSAWFNRLPRGEQPFKEWREGDINNWILNKVLAPNPLVRYLTSLMYLSKVNGLSRINYPDSEFMKSIDFDELKKDGMPHIYHNAWNLDEQKLALFSNRRMKEDEKKQYRGAIDSRSLCACSSLPFVEGTVEIDQVTYCEGALVDTVNFDSLLEEHPDLDEIWVSRIVDAKQIRVPENLHDALANLCQLFAATVGEDDVKLFKYHVKEAHTLDRAAEAGILEKAVECGMLDKPAVDRRNGKTPWRGVVVEIHVPGHINFKWNHSNLENSITLGYAAAKQAIDAFNKAGNEIKANSKDDKLLKPIFINENPQDDPNWLELRDRTYAALKRAASGAKPK</sequence>
<dbReference type="InterPro" id="IPR002641">
    <property type="entry name" value="PNPLA_dom"/>
</dbReference>
<gene>
    <name evidence="3" type="ORF">BSZ18_18785</name>
</gene>
<dbReference type="EMBL" id="NAFI01000175">
    <property type="protein sequence ID" value="OSJ08271.1"/>
    <property type="molecule type" value="Genomic_DNA"/>
</dbReference>
<dbReference type="GO" id="GO:0016787">
    <property type="term" value="F:hydrolase activity"/>
    <property type="evidence" value="ECO:0007669"/>
    <property type="project" value="UniProtKB-KW"/>
</dbReference>
<dbReference type="Gene3D" id="3.40.1090.10">
    <property type="entry name" value="Cytosolic phospholipase A2 catalytic domain"/>
    <property type="match status" value="1"/>
</dbReference>
<dbReference type="OrthoDB" id="7324613at2"/>
<evidence type="ECO:0000313" key="4">
    <source>
        <dbReference type="Proteomes" id="UP000193553"/>
    </source>
</evidence>
<evidence type="ECO:0000256" key="1">
    <source>
        <dbReference type="ARBA" id="ARBA00023098"/>
    </source>
</evidence>
<feature type="domain" description="PNPLA" evidence="2">
    <location>
        <begin position="7"/>
        <end position="284"/>
    </location>
</feature>
<accession>A0A1X3FUA2</accession>
<evidence type="ECO:0000259" key="2">
    <source>
        <dbReference type="Pfam" id="PF01734"/>
    </source>
</evidence>
<reference evidence="3 4" key="1">
    <citation type="submission" date="2017-03" db="EMBL/GenBank/DDBJ databases">
        <title>Whole genome sequences of fourteen strains of Bradyrhizobium canariense and one strain of Bradyrhizobium japonicum isolated from Lupinus (Papilionoideae: Genisteae) species in Algeria.</title>
        <authorList>
            <person name="Crovadore J."/>
            <person name="Chekireb D."/>
            <person name="Brachmann A."/>
            <person name="Chablais R."/>
            <person name="Cochard B."/>
            <person name="Lefort F."/>
        </authorList>
    </citation>
    <scope>NUCLEOTIDE SEQUENCE [LARGE SCALE GENOMIC DNA]</scope>
    <source>
        <strain evidence="3 4">UBMA195</strain>
    </source>
</reference>
<keyword evidence="3" id="KW-0378">Hydrolase</keyword>
<dbReference type="InterPro" id="IPR016035">
    <property type="entry name" value="Acyl_Trfase/lysoPLipase"/>
</dbReference>
<organism evidence="3 4">
    <name type="scientific">Bradyrhizobium canariense</name>
    <dbReference type="NCBI Taxonomy" id="255045"/>
    <lineage>
        <taxon>Bacteria</taxon>
        <taxon>Pseudomonadati</taxon>
        <taxon>Pseudomonadota</taxon>
        <taxon>Alphaproteobacteria</taxon>
        <taxon>Hyphomicrobiales</taxon>
        <taxon>Nitrobacteraceae</taxon>
        <taxon>Bradyrhizobium</taxon>
    </lineage>
</organism>
<name>A0A1X3FUA2_9BRAD</name>
<dbReference type="SUPFAM" id="SSF52151">
    <property type="entry name" value="FabD/lysophospholipase-like"/>
    <property type="match status" value="1"/>
</dbReference>
<comment type="caution">
    <text evidence="3">The sequence shown here is derived from an EMBL/GenBank/DDBJ whole genome shotgun (WGS) entry which is preliminary data.</text>
</comment>
<evidence type="ECO:0000313" key="3">
    <source>
        <dbReference type="EMBL" id="OSJ08271.1"/>
    </source>
</evidence>
<dbReference type="Proteomes" id="UP000193553">
    <property type="component" value="Unassembled WGS sequence"/>
</dbReference>
<dbReference type="GO" id="GO:0006629">
    <property type="term" value="P:lipid metabolic process"/>
    <property type="evidence" value="ECO:0007669"/>
    <property type="project" value="UniProtKB-KW"/>
</dbReference>
<dbReference type="Pfam" id="PF01734">
    <property type="entry name" value="Patatin"/>
    <property type="match status" value="1"/>
</dbReference>
<protein>
    <submittedName>
        <fullName evidence="3">Alpha/beta hydrolase</fullName>
    </submittedName>
</protein>